<proteinExistence type="predicted"/>
<accession>A0ABR2U8E3</accession>
<comment type="caution">
    <text evidence="1">The sequence shown here is derived from an EMBL/GenBank/DDBJ whole genome shotgun (WGS) entry which is preliminary data.</text>
</comment>
<evidence type="ECO:0000313" key="1">
    <source>
        <dbReference type="EMBL" id="KAK9045955.1"/>
    </source>
</evidence>
<gene>
    <name evidence="1" type="ORF">V6N11_051858</name>
</gene>
<name>A0ABR2U8E3_9ROSI</name>
<dbReference type="EMBL" id="JBBPBN010000001">
    <property type="protein sequence ID" value="KAK9045955.1"/>
    <property type="molecule type" value="Genomic_DNA"/>
</dbReference>
<evidence type="ECO:0000313" key="2">
    <source>
        <dbReference type="Proteomes" id="UP001396334"/>
    </source>
</evidence>
<reference evidence="1 2" key="1">
    <citation type="journal article" date="2024" name="G3 (Bethesda)">
        <title>Genome assembly of Hibiscus sabdariffa L. provides insights into metabolisms of medicinal natural products.</title>
        <authorList>
            <person name="Kim T."/>
        </authorList>
    </citation>
    <scope>NUCLEOTIDE SEQUENCE [LARGE SCALE GENOMIC DNA]</scope>
    <source>
        <strain evidence="1">TK-2024</strain>
        <tissue evidence="1">Old leaves</tissue>
    </source>
</reference>
<dbReference type="Proteomes" id="UP001396334">
    <property type="component" value="Unassembled WGS sequence"/>
</dbReference>
<keyword evidence="2" id="KW-1185">Reference proteome</keyword>
<organism evidence="1 2">
    <name type="scientific">Hibiscus sabdariffa</name>
    <name type="common">roselle</name>
    <dbReference type="NCBI Taxonomy" id="183260"/>
    <lineage>
        <taxon>Eukaryota</taxon>
        <taxon>Viridiplantae</taxon>
        <taxon>Streptophyta</taxon>
        <taxon>Embryophyta</taxon>
        <taxon>Tracheophyta</taxon>
        <taxon>Spermatophyta</taxon>
        <taxon>Magnoliopsida</taxon>
        <taxon>eudicotyledons</taxon>
        <taxon>Gunneridae</taxon>
        <taxon>Pentapetalae</taxon>
        <taxon>rosids</taxon>
        <taxon>malvids</taxon>
        <taxon>Malvales</taxon>
        <taxon>Malvaceae</taxon>
        <taxon>Malvoideae</taxon>
        <taxon>Hibiscus</taxon>
    </lineage>
</organism>
<protein>
    <submittedName>
        <fullName evidence="1">Uncharacterized protein</fullName>
    </submittedName>
</protein>
<sequence>MITNVSRTTDGAFTFMSLHSDSFVVSGMLLLKGDTVSPSIVCYEKPMRRISLNKEFISFLRRLVSTQPLLLVIVKVKVGNSGVTVTSAQSFGGVRFSLTLLEF</sequence>